<dbReference type="InterPro" id="IPR001466">
    <property type="entry name" value="Beta-lactam-related"/>
</dbReference>
<dbReference type="AlphaFoldDB" id="A0A4S3LYA0"/>
<sequence length="436" mass="49532">MNLKSCLYFTLLVFSTSVYAQHDLESDMLLTPYTVYEDTLVAGLKDKAALIMEEAIKTLAFPGAQFMAVKEGEVIFHETYGYHTYDSLVPVGRKDLYDLASVTKIAGPLPALMKLVEEGKIDLDAPFSNYWEPWKNKKDKAGITFREVLAHQAGLKPYIAFMNHLMTDEGYNKKYVNTVADKKYTKPVNNELFVSKKFSKRIVRDISKSSVSDQKTYKYSGLSFLLYPDMIEQITGMSYRTYVRKNFYEPIGATTLMFNPKGWYPEQLIVPTEKDTLFRKSLVKGYVHDENAAIMGGVSGNAGLFGTAEDLARLMQLYLNKGVFNGKQILSEAVVNEFTRVQFPENGNRRGLGFDKPLLDNGQLDIQEAYPAPGASEASFGHSGFTGTFVWADPQGEWIFVFLSNRVYPDRSHRAIYSLKVRERLMQLFYETYQSQ</sequence>
<reference evidence="4 5" key="1">
    <citation type="submission" date="2019-04" db="EMBL/GenBank/DDBJ databases">
        <title>Draft genome sequence of Robertkochia marina CC-AMO-30D.</title>
        <authorList>
            <person name="Hameed A."/>
            <person name="Lin S.-Y."/>
            <person name="Shahina M."/>
            <person name="Lai W.-A."/>
            <person name="Young C.-C."/>
        </authorList>
    </citation>
    <scope>NUCLEOTIDE SEQUENCE [LARGE SCALE GENOMIC DNA]</scope>
    <source>
        <strain evidence="4 5">CC-AMO-30D</strain>
    </source>
</reference>
<keyword evidence="5" id="KW-1185">Reference proteome</keyword>
<evidence type="ECO:0000256" key="1">
    <source>
        <dbReference type="ARBA" id="ARBA00022801"/>
    </source>
</evidence>
<dbReference type="EMBL" id="SSMC01000003">
    <property type="protein sequence ID" value="THD66265.1"/>
    <property type="molecule type" value="Genomic_DNA"/>
</dbReference>
<organism evidence="4 5">
    <name type="scientific">Robertkochia marina</name>
    <dbReference type="NCBI Taxonomy" id="1227945"/>
    <lineage>
        <taxon>Bacteria</taxon>
        <taxon>Pseudomonadati</taxon>
        <taxon>Bacteroidota</taxon>
        <taxon>Flavobacteriia</taxon>
        <taxon>Flavobacteriales</taxon>
        <taxon>Flavobacteriaceae</taxon>
        <taxon>Robertkochia</taxon>
    </lineage>
</organism>
<feature type="chain" id="PRO_5020799710" evidence="2">
    <location>
        <begin position="21"/>
        <end position="436"/>
    </location>
</feature>
<evidence type="ECO:0000256" key="2">
    <source>
        <dbReference type="SAM" id="SignalP"/>
    </source>
</evidence>
<dbReference type="InterPro" id="IPR050789">
    <property type="entry name" value="Diverse_Enzym_Activities"/>
</dbReference>
<keyword evidence="1 4" id="KW-0378">Hydrolase</keyword>
<dbReference type="Pfam" id="PF00144">
    <property type="entry name" value="Beta-lactamase"/>
    <property type="match status" value="1"/>
</dbReference>
<dbReference type="Proteomes" id="UP000305939">
    <property type="component" value="Unassembled WGS sequence"/>
</dbReference>
<dbReference type="RefSeq" id="WP_136336337.1">
    <property type="nucleotide sequence ID" value="NZ_QXMP01000022.1"/>
</dbReference>
<protein>
    <submittedName>
        <fullName evidence="4">Class C beta-lactamase-related serine hydrolase</fullName>
    </submittedName>
</protein>
<comment type="caution">
    <text evidence="4">The sequence shown here is derived from an EMBL/GenBank/DDBJ whole genome shotgun (WGS) entry which is preliminary data.</text>
</comment>
<accession>A0A4S3LYA0</accession>
<dbReference type="GO" id="GO:0016787">
    <property type="term" value="F:hydrolase activity"/>
    <property type="evidence" value="ECO:0007669"/>
    <property type="project" value="UniProtKB-KW"/>
</dbReference>
<dbReference type="OrthoDB" id="9805821at2"/>
<proteinExistence type="predicted"/>
<dbReference type="SUPFAM" id="SSF56601">
    <property type="entry name" value="beta-lactamase/transpeptidase-like"/>
    <property type="match status" value="1"/>
</dbReference>
<evidence type="ECO:0000313" key="5">
    <source>
        <dbReference type="Proteomes" id="UP000305939"/>
    </source>
</evidence>
<feature type="domain" description="Beta-lactamase-related" evidence="3">
    <location>
        <begin position="53"/>
        <end position="414"/>
    </location>
</feature>
<keyword evidence="2" id="KW-0732">Signal</keyword>
<evidence type="ECO:0000259" key="3">
    <source>
        <dbReference type="Pfam" id="PF00144"/>
    </source>
</evidence>
<dbReference type="InterPro" id="IPR012338">
    <property type="entry name" value="Beta-lactam/transpept-like"/>
</dbReference>
<evidence type="ECO:0000313" key="4">
    <source>
        <dbReference type="EMBL" id="THD66265.1"/>
    </source>
</evidence>
<gene>
    <name evidence="4" type="ORF">E7Z59_10635</name>
</gene>
<dbReference type="PANTHER" id="PTHR43283">
    <property type="entry name" value="BETA-LACTAMASE-RELATED"/>
    <property type="match status" value="1"/>
</dbReference>
<dbReference type="PANTHER" id="PTHR43283:SF11">
    <property type="entry name" value="BETA-LACTAMASE-RELATED DOMAIN-CONTAINING PROTEIN"/>
    <property type="match status" value="1"/>
</dbReference>
<name>A0A4S3LYA0_9FLAO</name>
<dbReference type="Gene3D" id="3.40.710.10">
    <property type="entry name" value="DD-peptidase/beta-lactamase superfamily"/>
    <property type="match status" value="1"/>
</dbReference>
<feature type="signal peptide" evidence="2">
    <location>
        <begin position="1"/>
        <end position="20"/>
    </location>
</feature>